<comment type="similarity">
    <text evidence="9">Belongs to the GSP H family.</text>
</comment>
<evidence type="ECO:0000256" key="3">
    <source>
        <dbReference type="ARBA" id="ARBA00022475"/>
    </source>
</evidence>
<evidence type="ECO:0000256" key="11">
    <source>
        <dbReference type="SAM" id="MobiDB-lite"/>
    </source>
</evidence>
<keyword evidence="8 12" id="KW-0472">Membrane</keyword>
<feature type="domain" description="General secretion pathway GspH" evidence="13">
    <location>
        <begin position="53"/>
        <end position="165"/>
    </location>
</feature>
<keyword evidence="3" id="KW-1003">Cell membrane</keyword>
<gene>
    <name evidence="14" type="ORF">RM544_15455</name>
</gene>
<dbReference type="AlphaFoldDB" id="A0AAW8R9S9"/>
<feature type="transmembrane region" description="Helical" evidence="12">
    <location>
        <begin position="16"/>
        <end position="37"/>
    </location>
</feature>
<dbReference type="GO" id="GO:0015627">
    <property type="term" value="C:type II protein secretion system complex"/>
    <property type="evidence" value="ECO:0007669"/>
    <property type="project" value="InterPro"/>
</dbReference>
<dbReference type="SUPFAM" id="SSF54523">
    <property type="entry name" value="Pili subunits"/>
    <property type="match status" value="1"/>
</dbReference>
<evidence type="ECO:0000313" key="14">
    <source>
        <dbReference type="EMBL" id="MDT0583948.1"/>
    </source>
</evidence>
<keyword evidence="6 12" id="KW-0812">Transmembrane</keyword>
<dbReference type="InterPro" id="IPR022346">
    <property type="entry name" value="T2SS_GspH"/>
</dbReference>
<evidence type="ECO:0000256" key="4">
    <source>
        <dbReference type="ARBA" id="ARBA00022481"/>
    </source>
</evidence>
<evidence type="ECO:0000256" key="1">
    <source>
        <dbReference type="ARBA" id="ARBA00004377"/>
    </source>
</evidence>
<evidence type="ECO:0000256" key="5">
    <source>
        <dbReference type="ARBA" id="ARBA00022519"/>
    </source>
</evidence>
<evidence type="ECO:0000256" key="7">
    <source>
        <dbReference type="ARBA" id="ARBA00022989"/>
    </source>
</evidence>
<proteinExistence type="inferred from homology"/>
<name>A0AAW8R9S9_9ALTE</name>
<keyword evidence="7 12" id="KW-1133">Transmembrane helix</keyword>
<dbReference type="PROSITE" id="PS00409">
    <property type="entry name" value="PROKAR_NTER_METHYL"/>
    <property type="match status" value="1"/>
</dbReference>
<dbReference type="RefSeq" id="WP_311362722.1">
    <property type="nucleotide sequence ID" value="NZ_JAVRIE010000007.1"/>
</dbReference>
<keyword evidence="5" id="KW-0997">Cell inner membrane</keyword>
<evidence type="ECO:0000259" key="13">
    <source>
        <dbReference type="Pfam" id="PF12019"/>
    </source>
</evidence>
<accession>A0AAW8R9S9</accession>
<evidence type="ECO:0000256" key="6">
    <source>
        <dbReference type="ARBA" id="ARBA00022692"/>
    </source>
</evidence>
<dbReference type="GO" id="GO:0005886">
    <property type="term" value="C:plasma membrane"/>
    <property type="evidence" value="ECO:0007669"/>
    <property type="project" value="UniProtKB-SubCell"/>
</dbReference>
<sequence>MLTNKPTSQTSLQKGVTLLEMMIALAIIAIVLTVVAPNIREFLIKNRITGELNEISGIVQYARHVAIDQQSPVILCPASDFKECGTDWDDPKIVFIDDNGDGDRNDDEDLLVASSPTSDTTYMDGPNNQVEFQETGASNRNFNIILCPDSKDVKYARAINISLQGRVRVSKDTDNDGVHEDTSGDALTCP</sequence>
<dbReference type="Proteomes" id="UP001249020">
    <property type="component" value="Unassembled WGS sequence"/>
</dbReference>
<dbReference type="InterPro" id="IPR012902">
    <property type="entry name" value="N_methyl_site"/>
</dbReference>
<evidence type="ECO:0000256" key="8">
    <source>
        <dbReference type="ARBA" id="ARBA00023136"/>
    </source>
</evidence>
<dbReference type="GO" id="GO:0015628">
    <property type="term" value="P:protein secretion by the type II secretion system"/>
    <property type="evidence" value="ECO:0007669"/>
    <property type="project" value="InterPro"/>
</dbReference>
<organism evidence="14 15">
    <name type="scientific">Brumicola blandensis</name>
    <dbReference type="NCBI Taxonomy" id="3075611"/>
    <lineage>
        <taxon>Bacteria</taxon>
        <taxon>Pseudomonadati</taxon>
        <taxon>Pseudomonadota</taxon>
        <taxon>Gammaproteobacteria</taxon>
        <taxon>Alteromonadales</taxon>
        <taxon>Alteromonadaceae</taxon>
        <taxon>Brumicola</taxon>
    </lineage>
</organism>
<comment type="subcellular location">
    <subcellularLocation>
        <location evidence="1">Cell inner membrane</location>
        <topology evidence="1">Single-pass membrane protein</topology>
    </subcellularLocation>
</comment>
<keyword evidence="4" id="KW-0488">Methylation</keyword>
<keyword evidence="15" id="KW-1185">Reference proteome</keyword>
<feature type="region of interest" description="Disordered" evidence="11">
    <location>
        <begin position="171"/>
        <end position="190"/>
    </location>
</feature>
<evidence type="ECO:0000256" key="12">
    <source>
        <dbReference type="SAM" id="Phobius"/>
    </source>
</evidence>
<dbReference type="InterPro" id="IPR045584">
    <property type="entry name" value="Pilin-like"/>
</dbReference>
<evidence type="ECO:0000256" key="9">
    <source>
        <dbReference type="ARBA" id="ARBA00025772"/>
    </source>
</evidence>
<evidence type="ECO:0000256" key="2">
    <source>
        <dbReference type="ARBA" id="ARBA00021549"/>
    </source>
</evidence>
<feature type="compositionally biased region" description="Basic and acidic residues" evidence="11">
    <location>
        <begin position="171"/>
        <end position="182"/>
    </location>
</feature>
<protein>
    <recommendedName>
        <fullName evidence="2">Type II secretion system protein H</fullName>
    </recommendedName>
    <alternativeName>
        <fullName evidence="10">General secretion pathway protein H</fullName>
    </alternativeName>
</protein>
<dbReference type="EMBL" id="JAVRIE010000007">
    <property type="protein sequence ID" value="MDT0583948.1"/>
    <property type="molecule type" value="Genomic_DNA"/>
</dbReference>
<dbReference type="NCBIfam" id="TIGR02532">
    <property type="entry name" value="IV_pilin_GFxxxE"/>
    <property type="match status" value="1"/>
</dbReference>
<evidence type="ECO:0000256" key="10">
    <source>
        <dbReference type="ARBA" id="ARBA00030775"/>
    </source>
</evidence>
<comment type="caution">
    <text evidence="14">The sequence shown here is derived from an EMBL/GenBank/DDBJ whole genome shotgun (WGS) entry which is preliminary data.</text>
</comment>
<dbReference type="Pfam" id="PF12019">
    <property type="entry name" value="GspH"/>
    <property type="match status" value="1"/>
</dbReference>
<dbReference type="Gene3D" id="3.55.40.10">
    <property type="entry name" value="minor pseudopilin epsh domain"/>
    <property type="match status" value="1"/>
</dbReference>
<dbReference type="Pfam" id="PF07963">
    <property type="entry name" value="N_methyl"/>
    <property type="match status" value="1"/>
</dbReference>
<evidence type="ECO:0000313" key="15">
    <source>
        <dbReference type="Proteomes" id="UP001249020"/>
    </source>
</evidence>
<reference evidence="14 15" key="1">
    <citation type="submission" date="2023-09" db="EMBL/GenBank/DDBJ databases">
        <authorList>
            <person name="Rey-Velasco X."/>
        </authorList>
    </citation>
    <scope>NUCLEOTIDE SEQUENCE [LARGE SCALE GENOMIC DNA]</scope>
    <source>
        <strain evidence="14 15">W409</strain>
    </source>
</reference>